<sequence length="111" mass="12476">SYRMLALLVTIIFTPEMPRRGTAKRKRIVERRRTTVTAVDFKYANGQTINDSVVPAFVGDAVDEYEDNKSEAEESDDDDGFPSQLADIVFGFSNDMDSVGMKIFICVELEV</sequence>
<feature type="non-terminal residue" evidence="1">
    <location>
        <position position="1"/>
    </location>
</feature>
<comment type="caution">
    <text evidence="1">The sequence shown here is derived from an EMBL/GenBank/DDBJ whole genome shotgun (WGS) entry which is preliminary data.</text>
</comment>
<dbReference type="EMBL" id="CAJNOK010030320">
    <property type="protein sequence ID" value="CAF1458607.1"/>
    <property type="molecule type" value="Genomic_DNA"/>
</dbReference>
<dbReference type="EMBL" id="CAJOBA010052182">
    <property type="protein sequence ID" value="CAF4252357.1"/>
    <property type="molecule type" value="Genomic_DNA"/>
</dbReference>
<dbReference type="Proteomes" id="UP000677228">
    <property type="component" value="Unassembled WGS sequence"/>
</dbReference>
<protein>
    <submittedName>
        <fullName evidence="1">Uncharacterized protein</fullName>
    </submittedName>
</protein>
<dbReference type="AlphaFoldDB" id="A0A8S2FG43"/>
<evidence type="ECO:0000313" key="3">
    <source>
        <dbReference type="Proteomes" id="UP000677228"/>
    </source>
</evidence>
<proteinExistence type="predicted"/>
<evidence type="ECO:0000313" key="2">
    <source>
        <dbReference type="EMBL" id="CAF4252357.1"/>
    </source>
</evidence>
<reference evidence="1" key="1">
    <citation type="submission" date="2021-02" db="EMBL/GenBank/DDBJ databases">
        <authorList>
            <person name="Nowell W R."/>
        </authorList>
    </citation>
    <scope>NUCLEOTIDE SEQUENCE</scope>
</reference>
<organism evidence="1 3">
    <name type="scientific">Didymodactylos carnosus</name>
    <dbReference type="NCBI Taxonomy" id="1234261"/>
    <lineage>
        <taxon>Eukaryota</taxon>
        <taxon>Metazoa</taxon>
        <taxon>Spiralia</taxon>
        <taxon>Gnathifera</taxon>
        <taxon>Rotifera</taxon>
        <taxon>Eurotatoria</taxon>
        <taxon>Bdelloidea</taxon>
        <taxon>Philodinida</taxon>
        <taxon>Philodinidae</taxon>
        <taxon>Didymodactylos</taxon>
    </lineage>
</organism>
<name>A0A8S2FG43_9BILA</name>
<gene>
    <name evidence="1" type="ORF">OVA965_LOCUS35146</name>
    <name evidence="2" type="ORF">TMI583_LOCUS36106</name>
</gene>
<accession>A0A8S2FG43</accession>
<evidence type="ECO:0000313" key="1">
    <source>
        <dbReference type="EMBL" id="CAF1458607.1"/>
    </source>
</evidence>
<dbReference type="Proteomes" id="UP000682733">
    <property type="component" value="Unassembled WGS sequence"/>
</dbReference>